<comment type="caution">
    <text evidence="5">The sequence shown here is derived from an EMBL/GenBank/DDBJ whole genome shotgun (WGS) entry which is preliminary data.</text>
</comment>
<dbReference type="Pfam" id="PF00668">
    <property type="entry name" value="Condensation"/>
    <property type="match status" value="4"/>
</dbReference>
<organism evidence="5 6">
    <name type="scientific">Actinokineospora guangxiensis</name>
    <dbReference type="NCBI Taxonomy" id="1490288"/>
    <lineage>
        <taxon>Bacteria</taxon>
        <taxon>Bacillati</taxon>
        <taxon>Actinomycetota</taxon>
        <taxon>Actinomycetes</taxon>
        <taxon>Pseudonocardiales</taxon>
        <taxon>Pseudonocardiaceae</taxon>
        <taxon>Actinokineospora</taxon>
    </lineage>
</organism>
<dbReference type="Gene3D" id="3.30.559.30">
    <property type="entry name" value="Nonribosomal peptide synthetase, condensation domain"/>
    <property type="match status" value="4"/>
</dbReference>
<protein>
    <submittedName>
        <fullName evidence="5">Amino acid adenylation domain-containing protein</fullName>
    </submittedName>
</protein>
<dbReference type="CDD" id="cd12117">
    <property type="entry name" value="A_NRPS_Srf_like"/>
    <property type="match status" value="3"/>
</dbReference>
<dbReference type="Pfam" id="PF13193">
    <property type="entry name" value="AMP-binding_C"/>
    <property type="match status" value="3"/>
</dbReference>
<comment type="cofactor">
    <cofactor evidence="1">
        <name>pantetheine 4'-phosphate</name>
        <dbReference type="ChEBI" id="CHEBI:47942"/>
    </cofactor>
</comment>
<keyword evidence="3" id="KW-0597">Phosphoprotein</keyword>
<feature type="domain" description="Carrier" evidence="4">
    <location>
        <begin position="3034"/>
        <end position="3109"/>
    </location>
</feature>
<dbReference type="NCBIfam" id="TIGR01733">
    <property type="entry name" value="AA-adenyl-dom"/>
    <property type="match status" value="4"/>
</dbReference>
<dbReference type="Proteomes" id="UP001596157">
    <property type="component" value="Unassembled WGS sequence"/>
</dbReference>
<dbReference type="Pfam" id="PF00550">
    <property type="entry name" value="PP-binding"/>
    <property type="match status" value="4"/>
</dbReference>
<dbReference type="InterPro" id="IPR020845">
    <property type="entry name" value="AMP-binding_CS"/>
</dbReference>
<evidence type="ECO:0000313" key="6">
    <source>
        <dbReference type="Proteomes" id="UP001596157"/>
    </source>
</evidence>
<dbReference type="CDD" id="cd19540">
    <property type="entry name" value="LCL_NRPS-like"/>
    <property type="match status" value="4"/>
</dbReference>
<dbReference type="Gene3D" id="3.30.559.10">
    <property type="entry name" value="Chloramphenicol acetyltransferase-like domain"/>
    <property type="match status" value="4"/>
</dbReference>
<dbReference type="Pfam" id="PF00501">
    <property type="entry name" value="AMP-binding"/>
    <property type="match status" value="4"/>
</dbReference>
<dbReference type="InterPro" id="IPR029058">
    <property type="entry name" value="AB_hydrolase_fold"/>
</dbReference>
<dbReference type="InterPro" id="IPR006162">
    <property type="entry name" value="Ppantetheine_attach_site"/>
</dbReference>
<dbReference type="SMART" id="SM00823">
    <property type="entry name" value="PKS_PP"/>
    <property type="match status" value="4"/>
</dbReference>
<dbReference type="NCBIfam" id="NF003417">
    <property type="entry name" value="PRK04813.1"/>
    <property type="match status" value="4"/>
</dbReference>
<dbReference type="InterPro" id="IPR042099">
    <property type="entry name" value="ANL_N_sf"/>
</dbReference>
<dbReference type="InterPro" id="IPR000873">
    <property type="entry name" value="AMP-dep_synth/lig_dom"/>
</dbReference>
<dbReference type="PANTHER" id="PTHR45527:SF1">
    <property type="entry name" value="FATTY ACID SYNTHASE"/>
    <property type="match status" value="1"/>
</dbReference>
<evidence type="ECO:0000256" key="2">
    <source>
        <dbReference type="ARBA" id="ARBA00022450"/>
    </source>
</evidence>
<dbReference type="RefSeq" id="WP_378244637.1">
    <property type="nucleotide sequence ID" value="NZ_JBHSKF010000002.1"/>
</dbReference>
<dbReference type="Gene3D" id="3.40.50.12780">
    <property type="entry name" value="N-terminal domain of ligase-like"/>
    <property type="match status" value="3"/>
</dbReference>
<dbReference type="InterPro" id="IPR001242">
    <property type="entry name" value="Condensation_dom"/>
</dbReference>
<dbReference type="InterPro" id="IPR020806">
    <property type="entry name" value="PKS_PP-bd"/>
</dbReference>
<dbReference type="SUPFAM" id="SSF56801">
    <property type="entry name" value="Acetyl-CoA synthetase-like"/>
    <property type="match status" value="4"/>
</dbReference>
<evidence type="ECO:0000313" key="5">
    <source>
        <dbReference type="EMBL" id="MFC5286577.1"/>
    </source>
</evidence>
<dbReference type="SUPFAM" id="SSF52777">
    <property type="entry name" value="CoA-dependent acyltransferases"/>
    <property type="match status" value="8"/>
</dbReference>
<dbReference type="PANTHER" id="PTHR45527">
    <property type="entry name" value="NONRIBOSOMAL PEPTIDE SYNTHETASE"/>
    <property type="match status" value="1"/>
</dbReference>
<dbReference type="EMBL" id="JBHSKF010000002">
    <property type="protein sequence ID" value="MFC5286577.1"/>
    <property type="molecule type" value="Genomic_DNA"/>
</dbReference>
<dbReference type="InterPro" id="IPR036736">
    <property type="entry name" value="ACP-like_sf"/>
</dbReference>
<evidence type="ECO:0000256" key="3">
    <source>
        <dbReference type="ARBA" id="ARBA00022553"/>
    </source>
</evidence>
<feature type="domain" description="Carrier" evidence="4">
    <location>
        <begin position="1979"/>
        <end position="2056"/>
    </location>
</feature>
<dbReference type="Gene3D" id="3.30.300.30">
    <property type="match status" value="4"/>
</dbReference>
<dbReference type="PROSITE" id="PS50075">
    <property type="entry name" value="CARRIER"/>
    <property type="match status" value="4"/>
</dbReference>
<dbReference type="Gene3D" id="3.40.50.1820">
    <property type="entry name" value="alpha/beta hydrolase"/>
    <property type="match status" value="1"/>
</dbReference>
<dbReference type="InterPro" id="IPR010071">
    <property type="entry name" value="AA_adenyl_dom"/>
</dbReference>
<keyword evidence="2" id="KW-0596">Phosphopantetheine</keyword>
<name>A0ABW0EGQ2_9PSEU</name>
<dbReference type="SUPFAM" id="SSF47336">
    <property type="entry name" value="ACP-like"/>
    <property type="match status" value="4"/>
</dbReference>
<dbReference type="InterPro" id="IPR009081">
    <property type="entry name" value="PP-bd_ACP"/>
</dbReference>
<reference evidence="6" key="1">
    <citation type="journal article" date="2019" name="Int. J. Syst. Evol. Microbiol.">
        <title>The Global Catalogue of Microorganisms (GCM) 10K type strain sequencing project: providing services to taxonomists for standard genome sequencing and annotation.</title>
        <authorList>
            <consortium name="The Broad Institute Genomics Platform"/>
            <consortium name="The Broad Institute Genome Sequencing Center for Infectious Disease"/>
            <person name="Wu L."/>
            <person name="Ma J."/>
        </authorList>
    </citation>
    <scope>NUCLEOTIDE SEQUENCE [LARGE SCALE GENOMIC DNA]</scope>
    <source>
        <strain evidence="6">CCUG 59778</strain>
    </source>
</reference>
<accession>A0ABW0EGQ2</accession>
<dbReference type="PROSITE" id="PS00012">
    <property type="entry name" value="PHOSPHOPANTETHEINE"/>
    <property type="match status" value="4"/>
</dbReference>
<gene>
    <name evidence="5" type="ORF">ACFPM7_05895</name>
</gene>
<evidence type="ECO:0000256" key="1">
    <source>
        <dbReference type="ARBA" id="ARBA00001957"/>
    </source>
</evidence>
<feature type="domain" description="Carrier" evidence="4">
    <location>
        <begin position="954"/>
        <end position="1031"/>
    </location>
</feature>
<dbReference type="PROSITE" id="PS00455">
    <property type="entry name" value="AMP_BINDING"/>
    <property type="match status" value="4"/>
</dbReference>
<proteinExistence type="predicted"/>
<evidence type="ECO:0000259" key="4">
    <source>
        <dbReference type="PROSITE" id="PS50075"/>
    </source>
</evidence>
<dbReference type="InterPro" id="IPR045851">
    <property type="entry name" value="AMP-bd_C_sf"/>
</dbReference>
<dbReference type="Gene3D" id="1.10.1200.10">
    <property type="entry name" value="ACP-like"/>
    <property type="match status" value="3"/>
</dbReference>
<dbReference type="Gene3D" id="2.30.38.10">
    <property type="entry name" value="Luciferase, Domain 3"/>
    <property type="match status" value="1"/>
</dbReference>
<feature type="domain" description="Carrier" evidence="4">
    <location>
        <begin position="4078"/>
        <end position="4154"/>
    </location>
</feature>
<dbReference type="InterPro" id="IPR023213">
    <property type="entry name" value="CAT-like_dom_sf"/>
</dbReference>
<dbReference type="Gene3D" id="3.40.50.980">
    <property type="match status" value="2"/>
</dbReference>
<dbReference type="InterPro" id="IPR025110">
    <property type="entry name" value="AMP-bd_C"/>
</dbReference>
<sequence>MSPLIPLSPAQRGLWLLHRVDPAGAVYNTAHHVRLRGRLDTGALAAAVADVADRHETLRTVFREIDGEPHQHVLDTRPALRVVGTTADGLRAALRAEARGAFDLTEDPPLRPVLFRVSDTDHTLLLTMHHIATDGWSWRPLLRDLAAAYSARFLGGAPDWEPLPVQYGDYTLWQRDVLGDADDPDSVLARQLDHWRAALADLPVEQALPTDRSRRAATGHAGAAVAVTVPAEVTRGLAEIAREGRATLFMALQAALAALLGRLGAGEDVPLGTAVAGRGDEALEELVGFFVNTLVLRADLAGDPTFRQLLDRVRTADLAAFAHQDVPFDRVVEELNPPRHPGRHPLFQTMLVLQGDAPADLGFAGLDAETGTVELNPAKFDLTVDLAETPDGVRGELTYAVDLWDEASAAAIAERYRALLAAVAADPDTPLSRVAAWLPGEAERMAAWNDTATAIPDAPITALWESRVDSDPAATALLSGGEPVTAGELDAHANRIAHHLIRRGVVRGDLVGVFAERGPRFVAALLGVLKAGAAYVPLDPAHPDGRTAAVIAESGARLVLTEAPLAGRLPEDTPTALIADTGTEPEHRPAVRVSAADLACVLYTSGSSGRPKGAVSSHEATVRTFYGQDYADFGGVWLQTAPVSWDGLSLELWPPLLHGGVCVLAPGQTPDPAVIAELVAAHAVDSVWLSASLCAAVLDTHPEVFSVVRQVLTGGDRPSAPHLATLLREHPHVRLVHGYGPVESMVFATTHQVGPADVTGALVPIGAPIGNTRVHVLDAHLAPVPPGTPGEVHIGGLGLAYGYAGRAAATAERFVADPFADGQRLYRTGDVARWRADGTLEFLGRADDQVKIRGFRVEPGEVAAALLTHPEVGQAVVEAREDAATGTRLLAWVVPAPGGGPTEAGVRAHAAERLLEAMVPAAVVVLDALPLTANGKLDRRALPVPAAAVARGRPPRDDRERVLLGVFADLLGRDPGCLSADDDFFAIGGHSLLAARLVARVRALFGVELGLRAVFDGATVAKLAARLDTLDPARRAVRPAVRPERVPLSPAQRRLWLLDGVRGGDAGYNVPIALRLRGPLDVAALRAALADVAGRHEALRTVVSDVDGEPAQLVLPAGPVALPLTRTGDVAAAVREAAVRPFDLAHDLPLRAELFAADGEHVLLLTLHHIAGDGWSVAPLLRDLDTAYTARAQGAAPAWAPLPVQYADFAVWQQDLLADPGLGRQVEHWRRALDGMPDEATLPGDFPRPAEPSHRGGSVRFEIPARVAEALTAAARAGHATQAMAVQAAFAAVLSRLGAGDDVPIGIAVAGRGDAALDDLVGFFVNTLVVRADLAGAPTFRELVAAVRESSIAAFAHQDVPFERVVEELNPPRALGRHPLFQAMVVVQNNAEAHARLGGLEVERLDVDRRTAKFDLTLSVRAAADGGLTCAVEYAADLYLPATAEDFADRFGRFLSAVAADPDLPVTDVDLVDDERVPLGGPWAGEPACVHELVARQARLRPDAPAIVFDGETTDYAALDAAAERAAAVLAAHGVGPGTVAGVCLPRGPGFIATLLGVLKRGAAYLALDPDHPAERLVDLARRADTVVTVVDADTGPALSVLPLLDHATITSTADFTADVVAARPQDPMCVMFTSGSTGVPKGVVMPHRAVVATLTGQDYAGFGPGEVWLQCASVSWDAFATQAFGPLMAGGTVVLQPGQRPDPARIADLVARHGVTVLDASASLFNHLWDEHRAALGGVRWALTGGEAASAAHVRAVLSGIPGVRVVNGYGPAESMGFTTTFTVPDDWSEHWVSVPVGTPVAGKRAIVLDERLRPVPAGAAGELYVAGLGLAHGYLGQPGVTAERFVADPFGAPGERMYRTGDLVRRRRDGLLEYLGRADDQVKIRGFRVEPGEVAAALRACPGVRGAEVVVRDGRLAAYATGDTEAAALRAFAAARLPEHLVPSTFTVLDALPLTATGKLDRAALPEPEVVSGTGRAPRTPRQVILRGLFADLLGLPDDRVSIDDDFFALGGHSLLAARLAARVRSVFGVELGLREVFLHPTPAGIDARVDSLGAARPPVRAVRRPDPVPLSPAQRGLWVIDQLDGADAHGRYAVPAALRLRGLLDVPALAVALADVVGRHEVLRTRFPEHDGVGVQEILPPGPVPLPVRELTEAELAAALDAEARAPFDLACAPPVRARLYRIGEREHVLLLVLHHIVTDGWSWRPLLRDLADAYAARLVDAGPEWTPLPVQYADFALWQEGFLGDPAEPGSVLATQLAQWKEALAGLPEETPLPVDRARPAVPTRAGGQLPVSLGAEAHARLAALARECGATVFMAVQAGMALLLSRLGAGADVPLGTVVAGRGDEALEELVGFFVNTLVLRTDVSGDPTLRELVTRIRRADLAAYGRQDVPFDRVVEAVNPARSPARHPLFQVFVVLQNTEAAARELAGLAVEPVDTAVAGAKFDLAMMLTETFAADGSPAGLTGALEYSADLFDAESAHAIARRFERVVAHVAADPDAPVSAAALLSAAELDSLADWNATAADYPAEKSIAELFESRVDAAPEAVALLFGERSVSFAELDAAANGIAWRLLARGVRRGEPVGVLVERGPEFVAALLGVLKAGAAYVPLDPSHPAERIAAVAGEAGLRLLVCHGPTADSVPDGVSAHPIDGFTATARPGVRVGGDDLACVLFTSGSTGRPKGVLSSHRATVRTFFGQDYVDFGGVWLQTAPVSWDGLSLELWPPLLHGGTCVLAPGQSPDPAVIADLVPRHGIGTVWLSAGLFAAMVDTHPGVFAVLRQVMTGGEAPSAAHMAAVLREHPGLRLVHGYGPVESMVFATACDVGAETVAVAAEGRAAVPVGGPIANTRVAVLDALLAPVPPGVPGEVYVSGDGLAHGYASRPGLTAERFVADPHGAPGARMYRTGDLGRWRRDGSVEVIGRADDQVKIRGYRVEPGEVAAVLTRHDAVAQAAVVVHDDPVTGKRLIAYACPAAGARLTEADVLAHARASLPDYMAPSAVVLLDALPLTPNGKLDRRALPAPAAAVSSGRAPRTGRQEILCGIFADLLGAPSVTLDDDFFALGGHSLLAARLVARLRAVFGVRVSLREVFDGPTPAALDARLDTARTCGIALTPMPRPQRLPLSSAQARLWALDRVHGPGAAYNVPVALRLRGALDVPALRAALADVIARHEPLRTLFPEADGTPAQLVLPAAEPAITRLECAEADVPAHVAAAARVPFALAEDAPLRVTLLAVGPEEHVLVLVLHHIAGDGWSMRPLLRDLADAYAARLGGAAPGWAALPVQYADYTLWQRAALAEGGLLESQLAHWRGALAGLPPEATLPFDRPRPAVASHRGDSVPLTVDADVHRGLVALARATGSTVFMVLRAAFAALLGRLGAGADVPLGTPVAGRADETLDELVGFFVNTLVLRTDLTGDPTFRELVQRVRETDLAAHDNQDVPFERLVEDLNPARTPARHPLFQVMVVLQNGGGTDAAASLALPGVEVAAEPGADTGAAKFDLTLGLSERFADGLPSGVSGALEYATDLYDRETAVAVVERLVRFLAAVAADPDVPIGAVDLHTAEERHRQAVLWNSAGRCPHPEATLHGLIAELASAGGDRPALLGADRLSRGELDAESDRLARAILAEGVTPGAAVAVCLPRGADLVVAVLAVLKAGAAYVPVDVDHPAERVRALLAQARPALSLVGPDTPAALLAAVGPAIGVAARARGTAVLPVVPADAAACVMFTSGSTGKPKGVVVSHRALVATLTGQDYVGFDEDAVWLQCSPVSWDAFALELFGPLLAGAACVLQPGQSPDPARIRDLVERHGVTTMHVSASLLNFLVDEHPSVFDRVREVMTGGEPASVAHLRALLARRPDLAVVNGYSPLENTIFTLCHRVGPADLDAVSVPVGRVLAAKGVHVLDARLALVPPGTPGELYMAGDGLAHGYLGQPGATAERFVANPFGPPGSRLYRTGDLVRQRRDGVVEFLGRADDQVKIRGFRVEPTEVRAALAAADGVRQVEVVVREDVPGDKRLVAYVVGDTDGLLGFAADRLPAHLVPSAVVALPALPRTPNGKLDRAALPAPAAPSAAERAAPASPEAEKLCALFAEVLALPSPVGAGDGFFALGGHSILVMRLVARIRSVFGVEPAVRAVFEHPSPNALAAHLCGLTAAPTSRPRPALRSRPRS</sequence>
<keyword evidence="6" id="KW-1185">Reference proteome</keyword>